<dbReference type="SUPFAM" id="SSF52317">
    <property type="entry name" value="Class I glutamine amidotransferase-like"/>
    <property type="match status" value="1"/>
</dbReference>
<dbReference type="Proteomes" id="UP000438182">
    <property type="component" value="Unassembled WGS sequence"/>
</dbReference>
<reference evidence="4 5" key="1">
    <citation type="submission" date="2019-12" db="EMBL/GenBank/DDBJ databases">
        <authorList>
            <person name="Kim Y.S."/>
        </authorList>
    </citation>
    <scope>NUCLEOTIDE SEQUENCE [LARGE SCALE GENOMIC DNA]</scope>
    <source>
        <strain evidence="4 5">MMS17-SY077</strain>
    </source>
</reference>
<dbReference type="PANTHER" id="PTHR40469:SF2">
    <property type="entry name" value="GALACTOSE-BINDING DOMAIN-LIKE SUPERFAMILY PROTEIN"/>
    <property type="match status" value="1"/>
</dbReference>
<accession>A0A6I4NXK8</accession>
<sequence length="351" mass="37911">MKSLLRSGLALAAAVSLSAGLFAAGVSTGNGQGNGYGGGSSYGHGDDGKGNGRGDDRGRGNGDRKDDKVVDTIYQDNVKDYGVCRGTDPVCYHEWGNGWSEGEAKRIFVWSRTAGPRHAHLGTPLAPGLNPPLNADNVAQAAIIAWAAERGIQVDYTEDLTRFSNLNNYQAVVFLGSNRDTLDDTAQTNLLQYVRRGGGFVGVHNAFGAEYHWDWYEGLLGGANFYDHAPNRAGTVETVNDDDVSTAFMPKTWAFTDEWYNLEPYPSYVNVLLEVDKATSLNGRATGHPGHGEHHPVSWCHYYDGGKAFLTTLGHDVALYTDAPLAGEDLFKQHLMSGIESAMGITPFCEV</sequence>
<gene>
    <name evidence="4" type="ORF">GB864_04815</name>
</gene>
<dbReference type="AlphaFoldDB" id="A0A6I4NXK8"/>
<dbReference type="RefSeq" id="WP_160423219.1">
    <property type="nucleotide sequence ID" value="NZ_WSTA01000014.1"/>
</dbReference>
<evidence type="ECO:0000313" key="4">
    <source>
        <dbReference type="EMBL" id="MWB97872.1"/>
    </source>
</evidence>
<name>A0A6I4NXK8_9MICO</name>
<evidence type="ECO:0000313" key="5">
    <source>
        <dbReference type="Proteomes" id="UP000438182"/>
    </source>
</evidence>
<feature type="compositionally biased region" description="Basic and acidic residues" evidence="1">
    <location>
        <begin position="44"/>
        <end position="68"/>
    </location>
</feature>
<comment type="caution">
    <text evidence="4">The sequence shown here is derived from an EMBL/GenBank/DDBJ whole genome shotgun (WGS) entry which is preliminary data.</text>
</comment>
<keyword evidence="2" id="KW-0732">Signal</keyword>
<organism evidence="4 5">
    <name type="scientific">Agromyces seonyuensis</name>
    <dbReference type="NCBI Taxonomy" id="2662446"/>
    <lineage>
        <taxon>Bacteria</taxon>
        <taxon>Bacillati</taxon>
        <taxon>Actinomycetota</taxon>
        <taxon>Actinomycetes</taxon>
        <taxon>Micrococcales</taxon>
        <taxon>Microbacteriaceae</taxon>
        <taxon>Agromyces</taxon>
    </lineage>
</organism>
<evidence type="ECO:0000256" key="1">
    <source>
        <dbReference type="SAM" id="MobiDB-lite"/>
    </source>
</evidence>
<dbReference type="EMBL" id="WSTA01000014">
    <property type="protein sequence ID" value="MWB97872.1"/>
    <property type="molecule type" value="Genomic_DNA"/>
</dbReference>
<feature type="chain" id="PRO_5026071765" evidence="2">
    <location>
        <begin position="24"/>
        <end position="351"/>
    </location>
</feature>
<dbReference type="Gene3D" id="3.40.50.880">
    <property type="match status" value="1"/>
</dbReference>
<dbReference type="PANTHER" id="PTHR40469">
    <property type="entry name" value="SECRETED GLYCOSYL HYDROLASE"/>
    <property type="match status" value="1"/>
</dbReference>
<keyword evidence="5" id="KW-1185">Reference proteome</keyword>
<feature type="signal peptide" evidence="2">
    <location>
        <begin position="1"/>
        <end position="23"/>
    </location>
</feature>
<dbReference type="InterPro" id="IPR029010">
    <property type="entry name" value="ThuA-like"/>
</dbReference>
<dbReference type="InterPro" id="IPR029062">
    <property type="entry name" value="Class_I_gatase-like"/>
</dbReference>
<feature type="domain" description="ThuA-like" evidence="3">
    <location>
        <begin position="138"/>
        <end position="340"/>
    </location>
</feature>
<feature type="region of interest" description="Disordered" evidence="1">
    <location>
        <begin position="37"/>
        <end position="68"/>
    </location>
</feature>
<evidence type="ECO:0000256" key="2">
    <source>
        <dbReference type="SAM" id="SignalP"/>
    </source>
</evidence>
<dbReference type="Pfam" id="PF06283">
    <property type="entry name" value="ThuA"/>
    <property type="match status" value="1"/>
</dbReference>
<proteinExistence type="predicted"/>
<protein>
    <submittedName>
        <fullName evidence="4">ThuA domain-containing protein</fullName>
    </submittedName>
</protein>
<evidence type="ECO:0000259" key="3">
    <source>
        <dbReference type="Pfam" id="PF06283"/>
    </source>
</evidence>